<organism evidence="5 6">
    <name type="scientific">Alteromonas pelagimontana</name>
    <dbReference type="NCBI Taxonomy" id="1858656"/>
    <lineage>
        <taxon>Bacteria</taxon>
        <taxon>Pseudomonadati</taxon>
        <taxon>Pseudomonadota</taxon>
        <taxon>Gammaproteobacteria</taxon>
        <taxon>Alteromonadales</taxon>
        <taxon>Alteromonadaceae</taxon>
        <taxon>Alteromonas/Salinimonas group</taxon>
        <taxon>Alteromonas</taxon>
    </lineage>
</organism>
<dbReference type="InterPro" id="IPR017853">
    <property type="entry name" value="GH"/>
</dbReference>
<dbReference type="KEGG" id="apel:CA267_007245"/>
<evidence type="ECO:0000256" key="3">
    <source>
        <dbReference type="SAM" id="MobiDB-lite"/>
    </source>
</evidence>
<dbReference type="Pfam" id="PF01370">
    <property type="entry name" value="Epimerase"/>
    <property type="match status" value="1"/>
</dbReference>
<evidence type="ECO:0000256" key="1">
    <source>
        <dbReference type="ARBA" id="ARBA00005125"/>
    </source>
</evidence>
<evidence type="ECO:0000256" key="2">
    <source>
        <dbReference type="ARBA" id="ARBA00007637"/>
    </source>
</evidence>
<dbReference type="SUPFAM" id="SSF51445">
    <property type="entry name" value="(Trans)glycosidases"/>
    <property type="match status" value="1"/>
</dbReference>
<proteinExistence type="inferred from homology"/>
<evidence type="ECO:0000313" key="5">
    <source>
        <dbReference type="EMBL" id="QJR80585.1"/>
    </source>
</evidence>
<dbReference type="Gene3D" id="3.40.50.720">
    <property type="entry name" value="NAD(P)-binding Rossmann-like Domain"/>
    <property type="match status" value="1"/>
</dbReference>
<dbReference type="Proteomes" id="UP000219285">
    <property type="component" value="Chromosome"/>
</dbReference>
<dbReference type="PANTHER" id="PTHR43000">
    <property type="entry name" value="DTDP-D-GLUCOSE 4,6-DEHYDRATASE-RELATED"/>
    <property type="match status" value="1"/>
</dbReference>
<accession>A0A6M4MDD8</accession>
<comment type="pathway">
    <text evidence="1">Bacterial outer membrane biogenesis; LPS O-antigen biosynthesis.</text>
</comment>
<comment type="similarity">
    <text evidence="2">Belongs to the NAD(P)-dependent epimerase/dehydratase family.</text>
</comment>
<dbReference type="RefSeq" id="WP_075608108.1">
    <property type="nucleotide sequence ID" value="NZ_CP052766.1"/>
</dbReference>
<name>A0A6M4MDD8_9ALTE</name>
<sequence>MREENANNSPALGVLEWLRPGEHERALALIKDLRKLNIKYLRTGLSWADWHTEEGREWFRWLVPTLAKEVQILPCFTYTPPSIGIEEKTSAPPRDISYYVHFVETMINDYDEHFSWIELWNEPNNLNDWDWHLDPNWEIFSEMITMAAKRAREMGKKTVLAGMCPTDPNWLSLMCERGVVQNFDAVGIHGFPGTWEFTQETWADKIRQVKEVLDYHQLKPEVWITEVGYSTWRHDEIIQVKKFIEVLEAPADRIYWYCGYDLHPYESHQDGFHEDERHYHFGLKTADGTPKLIYRIWEQSGIDGLRKLSQSVFDSGAGLKRAPTNGPRPQISKASSSSRNEKPVLITGGAGFVGTNLAKHLLNEGKQVLIFDNLGRAGVEQNLEWLCDEFGDQVQLEIGDIRDAHLVRDAVDHASQVYHFAAQVAVTTSLDSPEYDFDINLRGTLNVLESMRRLSSPPPLLFTSTNKVYGALENVELEMRGERYVPKATQFQNGVSEQQHLDFHSPYGCSKGAADQYVLDYARSYNLPAVVFRMSCIYGEHQFGTEDQGWVAHFLLQALRNKPLTIYGDGCQVRDVLYAKDLINAMTTAQANIQQLSGRAFNIGGGKANAISLRELLSRLEALTGVKPDCRFDDWRQGDQKYYVSNTSAFEKATGWKPQVGIEEGLANMRLWIERNTSYSPLNLQLAKKGVDHHAIA</sequence>
<dbReference type="Gene3D" id="3.20.20.80">
    <property type="entry name" value="Glycosidases"/>
    <property type="match status" value="1"/>
</dbReference>
<reference evidence="6" key="1">
    <citation type="submission" date="2014-12" db="EMBL/GenBank/DDBJ databases">
        <title>Complete genome sequence of a multi-drug resistant Klebsiella pneumoniae.</title>
        <authorList>
            <person name="Hua X."/>
            <person name="Chen Q."/>
            <person name="Li X."/>
            <person name="Feng Y."/>
            <person name="Ruan Z."/>
            <person name="Yu Y."/>
        </authorList>
    </citation>
    <scope>NUCLEOTIDE SEQUENCE [LARGE SCALE GENOMIC DNA]</scope>
    <source>
        <strain evidence="6">5.12</strain>
    </source>
</reference>
<dbReference type="InterPro" id="IPR001509">
    <property type="entry name" value="Epimerase_deHydtase"/>
</dbReference>
<feature type="region of interest" description="Disordered" evidence="3">
    <location>
        <begin position="317"/>
        <end position="342"/>
    </location>
</feature>
<evidence type="ECO:0000259" key="4">
    <source>
        <dbReference type="Pfam" id="PF01370"/>
    </source>
</evidence>
<feature type="domain" description="NAD-dependent epimerase/dehydratase" evidence="4">
    <location>
        <begin position="344"/>
        <end position="604"/>
    </location>
</feature>
<dbReference type="SUPFAM" id="SSF51735">
    <property type="entry name" value="NAD(P)-binding Rossmann-fold domains"/>
    <property type="match status" value="1"/>
</dbReference>
<evidence type="ECO:0000313" key="6">
    <source>
        <dbReference type="Proteomes" id="UP000219285"/>
    </source>
</evidence>
<dbReference type="EMBL" id="CP052766">
    <property type="protein sequence ID" value="QJR80585.1"/>
    <property type="molecule type" value="Genomic_DNA"/>
</dbReference>
<reference evidence="5 6" key="2">
    <citation type="submission" date="2020-04" db="EMBL/GenBank/DDBJ databases">
        <title>Complete genome sequence of Alteromonas pelagimontana 5.12T.</title>
        <authorList>
            <person name="Sinha R.K."/>
            <person name="Krishnan K.P."/>
            <person name="Kurian J.P."/>
        </authorList>
    </citation>
    <scope>NUCLEOTIDE SEQUENCE [LARGE SCALE GENOMIC DNA]</scope>
    <source>
        <strain evidence="5 6">5.12</strain>
    </source>
</reference>
<dbReference type="OrthoDB" id="9803010at2"/>
<keyword evidence="6" id="KW-1185">Reference proteome</keyword>
<dbReference type="AlphaFoldDB" id="A0A6M4MDD8"/>
<gene>
    <name evidence="5" type="ORF">CA267_007245</name>
</gene>
<dbReference type="InterPro" id="IPR036291">
    <property type="entry name" value="NAD(P)-bd_dom_sf"/>
</dbReference>
<protein>
    <submittedName>
        <fullName evidence="5">NAD-dependent epimerase/dehydratase family protein</fullName>
    </submittedName>
</protein>